<dbReference type="KEGG" id="jde:Jden_0336"/>
<dbReference type="EMBL" id="CP001706">
    <property type="protein sequence ID" value="ACV08007.1"/>
    <property type="molecule type" value="Genomic_DNA"/>
</dbReference>
<dbReference type="RefSeq" id="WP_015770636.1">
    <property type="nucleotide sequence ID" value="NC_013174.1"/>
</dbReference>
<dbReference type="Pfam" id="PF03013">
    <property type="entry name" value="Pyr_excise"/>
    <property type="match status" value="1"/>
</dbReference>
<evidence type="ECO:0000313" key="2">
    <source>
        <dbReference type="Proteomes" id="UP000000628"/>
    </source>
</evidence>
<dbReference type="eggNOG" id="ENOG503195F">
    <property type="taxonomic scope" value="Bacteria"/>
</dbReference>
<evidence type="ECO:0000313" key="1">
    <source>
        <dbReference type="EMBL" id="ACV08007.1"/>
    </source>
</evidence>
<dbReference type="Proteomes" id="UP000000628">
    <property type="component" value="Chromosome"/>
</dbReference>
<dbReference type="InterPro" id="IPR004260">
    <property type="entry name" value="Pyr-dimer_DNA_glycosylase"/>
</dbReference>
<sequence length="114" mass="13464">MRIWSLHPTLLDRQALVACWRETLLADEADHRGYRFDRSRITAQRSTHPTQLTVTDGQLRYEKNHLITKLTQRSPHTLEHLTTMYPTFEAKQFTPPAHRLFTVVEGPIEEWEKV</sequence>
<dbReference type="STRING" id="471856.Jden_0336"/>
<dbReference type="AlphaFoldDB" id="C7QZK1"/>
<proteinExistence type="predicted"/>
<gene>
    <name evidence="1" type="ordered locus">Jden_0336</name>
</gene>
<dbReference type="OrthoDB" id="3253436at2"/>
<dbReference type="HOGENOM" id="CLU_120482_0_0_11"/>
<organism evidence="1 2">
    <name type="scientific">Jonesia denitrificans (strain ATCC 14870 / DSM 20603 / BCRC 15368 / CIP 55.134 / JCM 11481 / NBRC 15587 / NCTC 10816 / Prevot 55134)</name>
    <name type="common">Listeria denitrificans</name>
    <dbReference type="NCBI Taxonomy" id="471856"/>
    <lineage>
        <taxon>Bacteria</taxon>
        <taxon>Bacillati</taxon>
        <taxon>Actinomycetota</taxon>
        <taxon>Actinomycetes</taxon>
        <taxon>Micrococcales</taxon>
        <taxon>Jonesiaceae</taxon>
        <taxon>Jonesia</taxon>
    </lineage>
</organism>
<reference evidence="1 2" key="1">
    <citation type="journal article" date="2009" name="Stand. Genomic Sci.">
        <title>Complete genome sequence of Jonesia denitrificans type strain (Prevot 55134).</title>
        <authorList>
            <person name="Pukall R."/>
            <person name="Gehrich-Schroter G."/>
            <person name="Lapidus A."/>
            <person name="Nolan M."/>
            <person name="Glavina Del Rio T."/>
            <person name="Lucas S."/>
            <person name="Chen F."/>
            <person name="Tice H."/>
            <person name="Pitluck S."/>
            <person name="Cheng J.F."/>
            <person name="Copeland A."/>
            <person name="Saunders E."/>
            <person name="Brettin T."/>
            <person name="Detter J.C."/>
            <person name="Bruce D."/>
            <person name="Goodwin L."/>
            <person name="Pati A."/>
            <person name="Ivanova N."/>
            <person name="Mavromatis K."/>
            <person name="Ovchinnikova G."/>
            <person name="Chen A."/>
            <person name="Palaniappan K."/>
            <person name="Land M."/>
            <person name="Hauser L."/>
            <person name="Chang Y.J."/>
            <person name="Jeffries C.D."/>
            <person name="Chain P."/>
            <person name="Goker M."/>
            <person name="Bristow J."/>
            <person name="Eisen J.A."/>
            <person name="Markowitz V."/>
            <person name="Hugenholtz P."/>
            <person name="Kyrpides N.C."/>
            <person name="Klenk H.P."/>
            <person name="Han C."/>
        </authorList>
    </citation>
    <scope>NUCLEOTIDE SEQUENCE [LARGE SCALE GENOMIC DNA]</scope>
    <source>
        <strain evidence="2">ATCC 14870 / DSM 20603 / BCRC 15368 / CIP 55.134 / JCM 11481 / NBRC 15587 / NCTC 10816 / Prevot 55134</strain>
    </source>
</reference>
<protein>
    <submittedName>
        <fullName evidence="1">Uncharacterized protein</fullName>
    </submittedName>
</protein>
<accession>C7QZK1</accession>
<name>C7QZK1_JONDD</name>
<keyword evidence="2" id="KW-1185">Reference proteome</keyword>